<organism evidence="2 3">
    <name type="scientific">Arthrobacter phage Sarge</name>
    <dbReference type="NCBI Taxonomy" id="2885974"/>
    <lineage>
        <taxon>Viruses</taxon>
        <taxon>Duplodnaviria</taxon>
        <taxon>Heunggongvirae</taxon>
        <taxon>Uroviricota</taxon>
        <taxon>Caudoviricetes</taxon>
        <taxon>Sargevirus</taxon>
        <taxon>Sargevirus sarge</taxon>
    </lineage>
</organism>
<dbReference type="CDD" id="cd02976">
    <property type="entry name" value="NrdH"/>
    <property type="match status" value="1"/>
</dbReference>
<sequence>MTEISLSQRIQARDGAAWVIYTKPNCQPCRMTKRKLDAAGIFYTEVDVTQDETALAYIKDTLGYTGAPVVYVSTIDGDHHWYGLRKDLLDHFIAYAEAA</sequence>
<evidence type="ECO:0000259" key="1">
    <source>
        <dbReference type="Pfam" id="PF00462"/>
    </source>
</evidence>
<dbReference type="Proteomes" id="UP000827738">
    <property type="component" value="Segment"/>
</dbReference>
<protein>
    <submittedName>
        <fullName evidence="2">NrdH-like glutaredoxin</fullName>
    </submittedName>
</protein>
<dbReference type="InterPro" id="IPR002109">
    <property type="entry name" value="Glutaredoxin"/>
</dbReference>
<dbReference type="RefSeq" id="YP_010649605.1">
    <property type="nucleotide sequence ID" value="NC_070770.1"/>
</dbReference>
<evidence type="ECO:0000313" key="3">
    <source>
        <dbReference type="Proteomes" id="UP000827738"/>
    </source>
</evidence>
<dbReference type="GeneID" id="77925159"/>
<dbReference type="KEGG" id="vg:77925159"/>
<dbReference type="EMBL" id="OK040780">
    <property type="protein sequence ID" value="UDL14898.1"/>
    <property type="molecule type" value="Genomic_DNA"/>
</dbReference>
<dbReference type="Pfam" id="PF00462">
    <property type="entry name" value="Glutaredoxin"/>
    <property type="match status" value="1"/>
</dbReference>
<accession>A0AAE9C2I5</accession>
<dbReference type="InterPro" id="IPR036249">
    <property type="entry name" value="Thioredoxin-like_sf"/>
</dbReference>
<dbReference type="Gene3D" id="3.40.30.10">
    <property type="entry name" value="Glutaredoxin"/>
    <property type="match status" value="1"/>
</dbReference>
<keyword evidence="3" id="KW-1185">Reference proteome</keyword>
<dbReference type="PROSITE" id="PS51354">
    <property type="entry name" value="GLUTAREDOXIN_2"/>
    <property type="match status" value="1"/>
</dbReference>
<dbReference type="SUPFAM" id="SSF52833">
    <property type="entry name" value="Thioredoxin-like"/>
    <property type="match status" value="1"/>
</dbReference>
<gene>
    <name evidence="2" type="primary">51</name>
    <name evidence="2" type="ORF">SEA_SARGE_51</name>
</gene>
<proteinExistence type="predicted"/>
<feature type="domain" description="Glutaredoxin" evidence="1">
    <location>
        <begin position="19"/>
        <end position="72"/>
    </location>
</feature>
<reference evidence="2" key="1">
    <citation type="submission" date="2021-09" db="EMBL/GenBank/DDBJ databases">
        <authorList>
            <person name="Prude D.S."/>
            <person name="Stokes N.T."/>
            <person name="Pimienta A.M."/>
            <person name="Mendez E."/>
            <person name="Powell L.D."/>
            <person name="Woodhouse A.S."/>
            <person name="Cunningham F.J."/>
            <person name="Greenfield T.L."/>
            <person name="Smith J.A."/>
            <person name="Hatke H.L."/>
            <person name="Salama S."/>
            <person name="Beyer A.R."/>
            <person name="Klyczek K."/>
            <person name="Garlena R.A."/>
            <person name="Russell D.A."/>
            <person name="Pope W.H."/>
            <person name="Jacobs-Sera D."/>
            <person name="Hatfull G.F."/>
        </authorList>
    </citation>
    <scope>NUCLEOTIDE SEQUENCE</scope>
</reference>
<name>A0AAE9C2I5_9CAUD</name>
<evidence type="ECO:0000313" key="2">
    <source>
        <dbReference type="EMBL" id="UDL14898.1"/>
    </source>
</evidence>